<keyword evidence="5" id="KW-0297">G-protein coupled receptor</keyword>
<evidence type="ECO:0000256" key="5">
    <source>
        <dbReference type="ARBA" id="ARBA00023040"/>
    </source>
</evidence>
<evidence type="ECO:0000256" key="8">
    <source>
        <dbReference type="ARBA" id="ARBA00023224"/>
    </source>
</evidence>
<evidence type="ECO:0000256" key="3">
    <source>
        <dbReference type="ARBA" id="ARBA00022692"/>
    </source>
</evidence>
<evidence type="ECO:0000256" key="6">
    <source>
        <dbReference type="ARBA" id="ARBA00023136"/>
    </source>
</evidence>
<dbReference type="GO" id="GO:0007187">
    <property type="term" value="P:G protein-coupled receptor signaling pathway, coupled to cyclic nucleotide second messenger"/>
    <property type="evidence" value="ECO:0007669"/>
    <property type="project" value="TreeGrafter"/>
</dbReference>
<keyword evidence="2" id="KW-1003">Cell membrane</keyword>
<dbReference type="PANTHER" id="PTHR24247">
    <property type="entry name" value="5-HYDROXYTRYPTAMINE RECEPTOR"/>
    <property type="match status" value="1"/>
</dbReference>
<sequence>MLDNYGDSDNDEVILELITETLNDMTTAIDSATTTMPVADSELSWSSIILAIIMGALSVVTVVGNLAVLFSYYIDKNIRQPSNYFIFSLAVSDLRRELGEGEEADYIGDCLKISASDEGHIIEDKENLTDETYY</sequence>
<evidence type="ECO:0000256" key="7">
    <source>
        <dbReference type="ARBA" id="ARBA00023170"/>
    </source>
</evidence>
<dbReference type="PRINTS" id="PR00237">
    <property type="entry name" value="GPCRRHODOPSN"/>
</dbReference>
<keyword evidence="4 9" id="KW-1133">Transmembrane helix</keyword>
<evidence type="ECO:0000256" key="9">
    <source>
        <dbReference type="SAM" id="Phobius"/>
    </source>
</evidence>
<dbReference type="Proteomes" id="UP000036681">
    <property type="component" value="Unplaced"/>
</dbReference>
<keyword evidence="8" id="KW-0807">Transducer</keyword>
<dbReference type="AlphaFoldDB" id="A0A0M3I6Z7"/>
<dbReference type="InterPro" id="IPR017452">
    <property type="entry name" value="GPCR_Rhodpsn_7TM"/>
</dbReference>
<comment type="subcellular location">
    <subcellularLocation>
        <location evidence="1">Cell membrane</location>
        <topology evidence="1">Multi-pass membrane protein</topology>
    </subcellularLocation>
</comment>
<dbReference type="GO" id="GO:0045202">
    <property type="term" value="C:synapse"/>
    <property type="evidence" value="ECO:0007669"/>
    <property type="project" value="TreeGrafter"/>
</dbReference>
<dbReference type="GO" id="GO:0005886">
    <property type="term" value="C:plasma membrane"/>
    <property type="evidence" value="ECO:0007669"/>
    <property type="project" value="UniProtKB-SubCell"/>
</dbReference>
<dbReference type="SUPFAM" id="SSF81321">
    <property type="entry name" value="Family A G protein-coupled receptor-like"/>
    <property type="match status" value="1"/>
</dbReference>
<dbReference type="WBParaSite" id="ALUE_0001289401-mRNA-1">
    <property type="protein sequence ID" value="ALUE_0001289401-mRNA-1"/>
    <property type="gene ID" value="ALUE_0001289401"/>
</dbReference>
<accession>A0A0M3I6Z7</accession>
<dbReference type="GO" id="GO:0016907">
    <property type="term" value="F:G protein-coupled acetylcholine receptor activity"/>
    <property type="evidence" value="ECO:0007669"/>
    <property type="project" value="TreeGrafter"/>
</dbReference>
<keyword evidence="7" id="KW-0675">Receptor</keyword>
<organism evidence="11 12">
    <name type="scientific">Ascaris lumbricoides</name>
    <name type="common">Giant roundworm</name>
    <dbReference type="NCBI Taxonomy" id="6252"/>
    <lineage>
        <taxon>Eukaryota</taxon>
        <taxon>Metazoa</taxon>
        <taxon>Ecdysozoa</taxon>
        <taxon>Nematoda</taxon>
        <taxon>Chromadorea</taxon>
        <taxon>Rhabditida</taxon>
        <taxon>Spirurina</taxon>
        <taxon>Ascaridomorpha</taxon>
        <taxon>Ascaridoidea</taxon>
        <taxon>Ascarididae</taxon>
        <taxon>Ascaris</taxon>
    </lineage>
</organism>
<evidence type="ECO:0000313" key="11">
    <source>
        <dbReference type="Proteomes" id="UP000036681"/>
    </source>
</evidence>
<dbReference type="GO" id="GO:0004993">
    <property type="term" value="F:G protein-coupled serotonin receptor activity"/>
    <property type="evidence" value="ECO:0007669"/>
    <property type="project" value="TreeGrafter"/>
</dbReference>
<dbReference type="GO" id="GO:0030425">
    <property type="term" value="C:dendrite"/>
    <property type="evidence" value="ECO:0007669"/>
    <property type="project" value="TreeGrafter"/>
</dbReference>
<dbReference type="Gene3D" id="1.20.1070.10">
    <property type="entry name" value="Rhodopsin 7-helix transmembrane proteins"/>
    <property type="match status" value="1"/>
</dbReference>
<name>A0A0M3I6Z7_ASCLU</name>
<dbReference type="PROSITE" id="PS50262">
    <property type="entry name" value="G_PROTEIN_RECEP_F1_2"/>
    <property type="match status" value="1"/>
</dbReference>
<dbReference type="InterPro" id="IPR000276">
    <property type="entry name" value="GPCR_Rhodpsn"/>
</dbReference>
<keyword evidence="11" id="KW-1185">Reference proteome</keyword>
<evidence type="ECO:0000256" key="2">
    <source>
        <dbReference type="ARBA" id="ARBA00022475"/>
    </source>
</evidence>
<feature type="transmembrane region" description="Helical" evidence="9">
    <location>
        <begin position="48"/>
        <end position="74"/>
    </location>
</feature>
<dbReference type="PANTHER" id="PTHR24247:SF191">
    <property type="entry name" value="MUSCARINIC ACETYLCHOLINE RECEPTOR, B-TYPE, ISOFORM A"/>
    <property type="match status" value="1"/>
</dbReference>
<protein>
    <submittedName>
        <fullName evidence="12">G_PROTEIN_RECEP_F1_2 domain-containing protein</fullName>
    </submittedName>
</protein>
<evidence type="ECO:0000259" key="10">
    <source>
        <dbReference type="PROSITE" id="PS50262"/>
    </source>
</evidence>
<keyword evidence="3 9" id="KW-0812">Transmembrane</keyword>
<feature type="domain" description="G-protein coupled receptors family 1 profile" evidence="10">
    <location>
        <begin position="64"/>
        <end position="94"/>
    </location>
</feature>
<dbReference type="GO" id="GO:0007197">
    <property type="term" value="P:adenylate cyclase-inhibiting G protein-coupled acetylcholine receptor signaling pathway"/>
    <property type="evidence" value="ECO:0007669"/>
    <property type="project" value="TreeGrafter"/>
</dbReference>
<evidence type="ECO:0000256" key="4">
    <source>
        <dbReference type="ARBA" id="ARBA00022989"/>
    </source>
</evidence>
<evidence type="ECO:0000313" key="12">
    <source>
        <dbReference type="WBParaSite" id="ALUE_0001289401-mRNA-1"/>
    </source>
</evidence>
<keyword evidence="6 9" id="KW-0472">Membrane</keyword>
<reference evidence="12" key="1">
    <citation type="submission" date="2017-02" db="UniProtKB">
        <authorList>
            <consortium name="WormBaseParasite"/>
        </authorList>
    </citation>
    <scope>IDENTIFICATION</scope>
</reference>
<evidence type="ECO:0000256" key="1">
    <source>
        <dbReference type="ARBA" id="ARBA00004651"/>
    </source>
</evidence>
<proteinExistence type="predicted"/>